<evidence type="ECO:0000313" key="2">
    <source>
        <dbReference type="EMBL" id="KAE9044894.1"/>
    </source>
</evidence>
<evidence type="ECO:0000313" key="3">
    <source>
        <dbReference type="EMBL" id="KAE9349698.1"/>
    </source>
</evidence>
<dbReference type="EMBL" id="QXFV01000227">
    <property type="protein sequence ID" value="KAE9044894.1"/>
    <property type="molecule type" value="Genomic_DNA"/>
</dbReference>
<dbReference type="AlphaFoldDB" id="A0A6A4FRJ5"/>
<name>A0A6A4FRJ5_9STRA</name>
<dbReference type="Proteomes" id="UP000429607">
    <property type="component" value="Unassembled WGS sequence"/>
</dbReference>
<evidence type="ECO:0000313" key="6">
    <source>
        <dbReference type="Proteomes" id="UP000435112"/>
    </source>
</evidence>
<sequence length="54" mass="5841">MISRASLHLLTSLSSSNFIPVVFSEGLGPTIEKLTSKTSVPYKCPQDDLVPTPH</sequence>
<protein>
    <submittedName>
        <fullName evidence="3">Uncharacterized protein</fullName>
    </submittedName>
</protein>
<evidence type="ECO:0000313" key="5">
    <source>
        <dbReference type="Proteomes" id="UP000434957"/>
    </source>
</evidence>
<gene>
    <name evidence="2" type="ORF">PR001_g5195</name>
    <name evidence="1" type="ORF">PR002_g5877</name>
    <name evidence="3" type="ORF">PR003_g5760</name>
</gene>
<evidence type="ECO:0000313" key="4">
    <source>
        <dbReference type="Proteomes" id="UP000429607"/>
    </source>
</evidence>
<dbReference type="EMBL" id="QXFT01000244">
    <property type="protein sequence ID" value="KAE9349698.1"/>
    <property type="molecule type" value="Genomic_DNA"/>
</dbReference>
<evidence type="ECO:0000313" key="1">
    <source>
        <dbReference type="EMBL" id="KAE9038733.1"/>
    </source>
</evidence>
<proteinExistence type="predicted"/>
<dbReference type="Proteomes" id="UP000434957">
    <property type="component" value="Unassembled WGS sequence"/>
</dbReference>
<dbReference type="EMBL" id="QXFU01000256">
    <property type="protein sequence ID" value="KAE9038733.1"/>
    <property type="molecule type" value="Genomic_DNA"/>
</dbReference>
<comment type="caution">
    <text evidence="3">The sequence shown here is derived from an EMBL/GenBank/DDBJ whole genome shotgun (WGS) entry which is preliminary data.</text>
</comment>
<accession>A0A6A4FRJ5</accession>
<reference evidence="3 5" key="1">
    <citation type="submission" date="2018-08" db="EMBL/GenBank/DDBJ databases">
        <title>Genomic investigation of the strawberry pathogen Phytophthora fragariae indicates pathogenicity is determined by transcriptional variation in three key races.</title>
        <authorList>
            <person name="Adams T.M."/>
            <person name="Armitage A.D."/>
            <person name="Sobczyk M.K."/>
            <person name="Bates H.J."/>
            <person name="Dunwell J.M."/>
            <person name="Nellist C.F."/>
            <person name="Harrison R.J."/>
        </authorList>
    </citation>
    <scope>NUCLEOTIDE SEQUENCE [LARGE SCALE GENOMIC DNA]</scope>
    <source>
        <strain evidence="2 4">SCRP249</strain>
        <strain evidence="1 6">SCRP324</strain>
        <strain evidence="3 5">SCRP333</strain>
    </source>
</reference>
<dbReference type="OrthoDB" id="10442491at2759"/>
<dbReference type="Proteomes" id="UP000435112">
    <property type="component" value="Unassembled WGS sequence"/>
</dbReference>
<keyword evidence="5" id="KW-1185">Reference proteome</keyword>
<organism evidence="3 5">
    <name type="scientific">Phytophthora rubi</name>
    <dbReference type="NCBI Taxonomy" id="129364"/>
    <lineage>
        <taxon>Eukaryota</taxon>
        <taxon>Sar</taxon>
        <taxon>Stramenopiles</taxon>
        <taxon>Oomycota</taxon>
        <taxon>Peronosporomycetes</taxon>
        <taxon>Peronosporales</taxon>
        <taxon>Peronosporaceae</taxon>
        <taxon>Phytophthora</taxon>
    </lineage>
</organism>